<dbReference type="Proteomes" id="UP000316167">
    <property type="component" value="Unassembled WGS sequence"/>
</dbReference>
<protein>
    <submittedName>
        <fullName evidence="2">Uncharacterized protein</fullName>
    </submittedName>
</protein>
<name>A0A562SIC3_9BACT</name>
<organism evidence="2 3">
    <name type="scientific">Lacibacter cauensis</name>
    <dbReference type="NCBI Taxonomy" id="510947"/>
    <lineage>
        <taxon>Bacteria</taxon>
        <taxon>Pseudomonadati</taxon>
        <taxon>Bacteroidota</taxon>
        <taxon>Chitinophagia</taxon>
        <taxon>Chitinophagales</taxon>
        <taxon>Chitinophagaceae</taxon>
        <taxon>Lacibacter</taxon>
    </lineage>
</organism>
<reference evidence="2 3" key="1">
    <citation type="journal article" date="2015" name="Stand. Genomic Sci.">
        <title>Genomic Encyclopedia of Bacterial and Archaeal Type Strains, Phase III: the genomes of soil and plant-associated and newly described type strains.</title>
        <authorList>
            <person name="Whitman W.B."/>
            <person name="Woyke T."/>
            <person name="Klenk H.P."/>
            <person name="Zhou Y."/>
            <person name="Lilburn T.G."/>
            <person name="Beck B.J."/>
            <person name="De Vos P."/>
            <person name="Vandamme P."/>
            <person name="Eisen J.A."/>
            <person name="Garrity G."/>
            <person name="Hugenholtz P."/>
            <person name="Kyrpides N.C."/>
        </authorList>
    </citation>
    <scope>NUCLEOTIDE SEQUENCE [LARGE SCALE GENOMIC DNA]</scope>
    <source>
        <strain evidence="2 3">CGMCC 1.7271</strain>
    </source>
</reference>
<keyword evidence="1" id="KW-0472">Membrane</keyword>
<sequence length="106" mass="11600">MALCLCRSLLESVSDGHVHSILTSLYFLVLVPGATVVAIETERSPMLRLGKTSNSEGEKSRAGSGFISTGWARLEERSNLDEVCISIRSLLRIARKAWPTGNIRNV</sequence>
<gene>
    <name evidence="2" type="ORF">IQ13_3194</name>
</gene>
<keyword evidence="3" id="KW-1185">Reference proteome</keyword>
<evidence type="ECO:0000313" key="3">
    <source>
        <dbReference type="Proteomes" id="UP000316167"/>
    </source>
</evidence>
<feature type="transmembrane region" description="Helical" evidence="1">
    <location>
        <begin position="20"/>
        <end position="39"/>
    </location>
</feature>
<keyword evidence="1" id="KW-0812">Transmembrane</keyword>
<dbReference type="AlphaFoldDB" id="A0A562SIC3"/>
<comment type="caution">
    <text evidence="2">The sequence shown here is derived from an EMBL/GenBank/DDBJ whole genome shotgun (WGS) entry which is preliminary data.</text>
</comment>
<proteinExistence type="predicted"/>
<evidence type="ECO:0000313" key="2">
    <source>
        <dbReference type="EMBL" id="TWI80516.1"/>
    </source>
</evidence>
<evidence type="ECO:0000256" key="1">
    <source>
        <dbReference type="SAM" id="Phobius"/>
    </source>
</evidence>
<keyword evidence="1" id="KW-1133">Transmembrane helix</keyword>
<dbReference type="EMBL" id="VLLE01000005">
    <property type="protein sequence ID" value="TWI80516.1"/>
    <property type="molecule type" value="Genomic_DNA"/>
</dbReference>
<accession>A0A562SIC3</accession>